<sequence length="663" mass="72718">MFVFKVSTDTDDGLLLISNASCGYREDQADSPVVTPGKVSSDSPRLNFIKPTLPDSDRVSLRDDERRKPEANLSRAEAVSEDSGFEPSPKVSESGSELVGTPLKQTHPVFFGEFDQETPEGTPLSLPSLLFTPSDVGHDLAALDNEVFDPDLTRGSTLNKQCDKLWDLDTKRVSRTGSIVEISGRAFCSENVNMPRCHSNPDLGTVNIETQNKTSTLPEKKNLPTSFTTSIECSHDTIQPVRKERRKAVVKPPTLALDNKTYLTIGTSLRQLPPPIQILRRSRALAVSGDVDHSRRSSDTSGDSSRKESQSSFYSSSLPKQNRKVEGVYHRVLAQVHQPQNSSLNQESITRTNSRHQTTPSVVNSMTSFDPVPDIPSSIPVTVVERGKRRFIRPQDISILKNDTDFHGSNILNGSSSFSHPAQHQNCSEFSKISEELLKKKSSQPLSELSLCPHITVSPVRYVHFQFPSVSHSNSNHKRSLSEDNILACAAHAEEFPGFPKTMRNLTLMNETPKELPDSALSLSSATSSARMRAQAVGLTGYDYIPVRRYSDPSSLPVSFIRRTSQTSSPNSTGSSESTGESSISCGPAMAQIYIQGGSPSGLRGMHFRWPRMPWEKKGVSWAGCDGVDAAPSGVDASSGETQRSGGRKIFVKEKHPYALFQV</sequence>
<feature type="region of interest" description="Disordered" evidence="1">
    <location>
        <begin position="339"/>
        <end position="369"/>
    </location>
</feature>
<protein>
    <submittedName>
        <fullName evidence="2">Uncharacterized protein</fullName>
    </submittedName>
</protein>
<feature type="compositionally biased region" description="Basic and acidic residues" evidence="1">
    <location>
        <begin position="290"/>
        <end position="309"/>
    </location>
</feature>
<feature type="region of interest" description="Disordered" evidence="1">
    <location>
        <begin position="285"/>
        <end position="322"/>
    </location>
</feature>
<organism evidence="2 3">
    <name type="scientific">Elysia chlorotica</name>
    <name type="common">Eastern emerald elysia</name>
    <name type="synonym">Sea slug</name>
    <dbReference type="NCBI Taxonomy" id="188477"/>
    <lineage>
        <taxon>Eukaryota</taxon>
        <taxon>Metazoa</taxon>
        <taxon>Spiralia</taxon>
        <taxon>Lophotrochozoa</taxon>
        <taxon>Mollusca</taxon>
        <taxon>Gastropoda</taxon>
        <taxon>Heterobranchia</taxon>
        <taxon>Euthyneura</taxon>
        <taxon>Panpulmonata</taxon>
        <taxon>Sacoglossa</taxon>
        <taxon>Placobranchoidea</taxon>
        <taxon>Plakobranchidae</taxon>
        <taxon>Elysia</taxon>
    </lineage>
</organism>
<accession>A0A3S1BK62</accession>
<dbReference type="OrthoDB" id="6160671at2759"/>
<feature type="compositionally biased region" description="Basic and acidic residues" evidence="1">
    <location>
        <begin position="55"/>
        <end position="70"/>
    </location>
</feature>
<keyword evidence="3" id="KW-1185">Reference proteome</keyword>
<evidence type="ECO:0000313" key="2">
    <source>
        <dbReference type="EMBL" id="RUS85689.1"/>
    </source>
</evidence>
<dbReference type="Proteomes" id="UP000271974">
    <property type="component" value="Unassembled WGS sequence"/>
</dbReference>
<evidence type="ECO:0000313" key="3">
    <source>
        <dbReference type="Proteomes" id="UP000271974"/>
    </source>
</evidence>
<feature type="compositionally biased region" description="Polar residues" evidence="1">
    <location>
        <begin position="339"/>
        <end position="368"/>
    </location>
</feature>
<proteinExistence type="predicted"/>
<comment type="caution">
    <text evidence="2">The sequence shown here is derived from an EMBL/GenBank/DDBJ whole genome shotgun (WGS) entry which is preliminary data.</text>
</comment>
<feature type="region of interest" description="Disordered" evidence="1">
    <location>
        <begin position="26"/>
        <end position="99"/>
    </location>
</feature>
<dbReference type="AlphaFoldDB" id="A0A3S1BK62"/>
<name>A0A3S1BK62_ELYCH</name>
<gene>
    <name evidence="2" type="ORF">EGW08_006565</name>
</gene>
<evidence type="ECO:0000256" key="1">
    <source>
        <dbReference type="SAM" id="MobiDB-lite"/>
    </source>
</evidence>
<reference evidence="2 3" key="1">
    <citation type="submission" date="2019-01" db="EMBL/GenBank/DDBJ databases">
        <title>A draft genome assembly of the solar-powered sea slug Elysia chlorotica.</title>
        <authorList>
            <person name="Cai H."/>
            <person name="Li Q."/>
            <person name="Fang X."/>
            <person name="Li J."/>
            <person name="Curtis N.E."/>
            <person name="Altenburger A."/>
            <person name="Shibata T."/>
            <person name="Feng M."/>
            <person name="Maeda T."/>
            <person name="Schwartz J.A."/>
            <person name="Shigenobu S."/>
            <person name="Lundholm N."/>
            <person name="Nishiyama T."/>
            <person name="Yang H."/>
            <person name="Hasebe M."/>
            <person name="Li S."/>
            <person name="Pierce S.K."/>
            <person name="Wang J."/>
        </authorList>
    </citation>
    <scope>NUCLEOTIDE SEQUENCE [LARGE SCALE GENOMIC DNA]</scope>
    <source>
        <strain evidence="2">EC2010</strain>
        <tissue evidence="2">Whole organism of an adult</tissue>
    </source>
</reference>
<dbReference type="EMBL" id="RQTK01000162">
    <property type="protein sequence ID" value="RUS85689.1"/>
    <property type="molecule type" value="Genomic_DNA"/>
</dbReference>
<feature type="region of interest" description="Disordered" evidence="1">
    <location>
        <begin position="561"/>
        <end position="584"/>
    </location>
</feature>
<feature type="compositionally biased region" description="Polar residues" evidence="1">
    <location>
        <begin position="310"/>
        <end position="320"/>
    </location>
</feature>
<feature type="compositionally biased region" description="Low complexity" evidence="1">
    <location>
        <begin position="564"/>
        <end position="584"/>
    </location>
</feature>